<keyword evidence="2" id="KW-0378">Hydrolase</keyword>
<evidence type="ECO:0000313" key="5">
    <source>
        <dbReference type="EMBL" id="KAB8137877.1"/>
    </source>
</evidence>
<dbReference type="OrthoDB" id="9804290at2"/>
<dbReference type="NCBIfam" id="TIGR00573">
    <property type="entry name" value="dnaq"/>
    <property type="match status" value="1"/>
</dbReference>
<evidence type="ECO:0000256" key="2">
    <source>
        <dbReference type="ARBA" id="ARBA00022801"/>
    </source>
</evidence>
<dbReference type="EMBL" id="WEID01000033">
    <property type="protein sequence ID" value="KAB8137877.1"/>
    <property type="molecule type" value="Genomic_DNA"/>
</dbReference>
<evidence type="ECO:0000313" key="6">
    <source>
        <dbReference type="Proteomes" id="UP000480246"/>
    </source>
</evidence>
<name>A0A7C8KR49_9BACI</name>
<dbReference type="GO" id="GO:0005829">
    <property type="term" value="C:cytosol"/>
    <property type="evidence" value="ECO:0007669"/>
    <property type="project" value="TreeGrafter"/>
</dbReference>
<organism evidence="5 6">
    <name type="scientific">Gracilibacillus oryzae</name>
    <dbReference type="NCBI Taxonomy" id="1672701"/>
    <lineage>
        <taxon>Bacteria</taxon>
        <taxon>Bacillati</taxon>
        <taxon>Bacillota</taxon>
        <taxon>Bacilli</taxon>
        <taxon>Bacillales</taxon>
        <taxon>Bacillaceae</taxon>
        <taxon>Gracilibacillus</taxon>
    </lineage>
</organism>
<dbReference type="RefSeq" id="WP_153402378.1">
    <property type="nucleotide sequence ID" value="NZ_ML762427.1"/>
</dbReference>
<keyword evidence="6" id="KW-1185">Reference proteome</keyword>
<sequence>MVMNQMLQFIKQMSGKVYGNDVTSISNQTDPRKIAYMRNLQRELKKKDVLNVPFRELPIVVFDIETTGFYPYNGDRILSIGAVKMIGSEVQRDQLFYKTVYSESPLAEDIEALTGITAYELRQAAPLDEVLRQFFQFVKSDTLVAHHSSHEKQFMKHASWTALKTSFQHRIIDTTFLTKVVTPEAPQVTLDDWCEFYGVDIGVRHHALYDAVATARIWSECVKKVEEMGFENLKDAYTHIASLP</sequence>
<dbReference type="Pfam" id="PF00929">
    <property type="entry name" value="RNase_T"/>
    <property type="match status" value="1"/>
</dbReference>
<dbReference type="Proteomes" id="UP000480246">
    <property type="component" value="Unassembled WGS sequence"/>
</dbReference>
<dbReference type="GO" id="GO:0008408">
    <property type="term" value="F:3'-5' exonuclease activity"/>
    <property type="evidence" value="ECO:0007669"/>
    <property type="project" value="TreeGrafter"/>
</dbReference>
<evidence type="ECO:0000256" key="1">
    <source>
        <dbReference type="ARBA" id="ARBA00022722"/>
    </source>
</evidence>
<dbReference type="FunFam" id="3.30.420.10:FF:000045">
    <property type="entry name" value="3'-5' exonuclease DinG"/>
    <property type="match status" value="1"/>
</dbReference>
<dbReference type="InterPro" id="IPR013520">
    <property type="entry name" value="Ribonucl_H"/>
</dbReference>
<dbReference type="CDD" id="cd06127">
    <property type="entry name" value="DEDDh"/>
    <property type="match status" value="1"/>
</dbReference>
<feature type="domain" description="Exonuclease" evidence="4">
    <location>
        <begin position="58"/>
        <end position="227"/>
    </location>
</feature>
<evidence type="ECO:0000256" key="3">
    <source>
        <dbReference type="ARBA" id="ARBA00022839"/>
    </source>
</evidence>
<gene>
    <name evidence="5" type="ORF">F9U64_07465</name>
</gene>
<keyword evidence="3 5" id="KW-0269">Exonuclease</keyword>
<dbReference type="NCBIfam" id="NF005836">
    <property type="entry name" value="PRK07740.1"/>
    <property type="match status" value="1"/>
</dbReference>
<dbReference type="GO" id="GO:0003677">
    <property type="term" value="F:DNA binding"/>
    <property type="evidence" value="ECO:0007669"/>
    <property type="project" value="InterPro"/>
</dbReference>
<dbReference type="PANTHER" id="PTHR30231">
    <property type="entry name" value="DNA POLYMERASE III SUBUNIT EPSILON"/>
    <property type="match status" value="1"/>
</dbReference>
<comment type="caution">
    <text evidence="5">The sequence shown here is derived from an EMBL/GenBank/DDBJ whole genome shotgun (WGS) entry which is preliminary data.</text>
</comment>
<dbReference type="GO" id="GO:0003887">
    <property type="term" value="F:DNA-directed DNA polymerase activity"/>
    <property type="evidence" value="ECO:0007669"/>
    <property type="project" value="InterPro"/>
</dbReference>
<evidence type="ECO:0000259" key="4">
    <source>
        <dbReference type="SMART" id="SM00479"/>
    </source>
</evidence>
<dbReference type="AlphaFoldDB" id="A0A7C8KR49"/>
<reference evidence="5 6" key="1">
    <citation type="submission" date="2019-10" db="EMBL/GenBank/DDBJ databases">
        <title>Gracilibacillus sp. nov. isolated from rice seeds.</title>
        <authorList>
            <person name="He S."/>
        </authorList>
    </citation>
    <scope>NUCLEOTIDE SEQUENCE [LARGE SCALE GENOMIC DNA]</scope>
    <source>
        <strain evidence="5 6">TD8</strain>
    </source>
</reference>
<dbReference type="SMART" id="SM00479">
    <property type="entry name" value="EXOIII"/>
    <property type="match status" value="1"/>
</dbReference>
<dbReference type="GO" id="GO:0006260">
    <property type="term" value="P:DNA replication"/>
    <property type="evidence" value="ECO:0007669"/>
    <property type="project" value="InterPro"/>
</dbReference>
<dbReference type="Gene3D" id="3.30.420.10">
    <property type="entry name" value="Ribonuclease H-like superfamily/Ribonuclease H"/>
    <property type="match status" value="1"/>
</dbReference>
<keyword evidence="1" id="KW-0540">Nuclease</keyword>
<dbReference type="SUPFAM" id="SSF53098">
    <property type="entry name" value="Ribonuclease H-like"/>
    <property type="match status" value="1"/>
</dbReference>
<accession>A0A7C8KR49</accession>
<dbReference type="InterPro" id="IPR006054">
    <property type="entry name" value="DnaQ"/>
</dbReference>
<dbReference type="InterPro" id="IPR036397">
    <property type="entry name" value="RNaseH_sf"/>
</dbReference>
<dbReference type="PANTHER" id="PTHR30231:SF4">
    <property type="entry name" value="PROTEIN NEN2"/>
    <property type="match status" value="1"/>
</dbReference>
<proteinExistence type="predicted"/>
<protein>
    <submittedName>
        <fullName evidence="5">3'-5' exonuclease</fullName>
    </submittedName>
</protein>
<dbReference type="InterPro" id="IPR012337">
    <property type="entry name" value="RNaseH-like_sf"/>
</dbReference>